<dbReference type="InParanoid" id="A0A0V1BV80"/>
<dbReference type="Pfam" id="PF00646">
    <property type="entry name" value="F-box"/>
    <property type="match status" value="1"/>
</dbReference>
<proteinExistence type="predicted"/>
<evidence type="ECO:0000313" key="4">
    <source>
        <dbReference type="Proteomes" id="UP000054776"/>
    </source>
</evidence>
<dbReference type="EMBL" id="JYDH01000011">
    <property type="protein sequence ID" value="KRY40674.1"/>
    <property type="molecule type" value="Genomic_DNA"/>
</dbReference>
<evidence type="ECO:0000259" key="2">
    <source>
        <dbReference type="Pfam" id="PF00646"/>
    </source>
</evidence>
<gene>
    <name evidence="3" type="ORF">T01_1979</name>
</gene>
<dbReference type="OrthoDB" id="722566at2759"/>
<protein>
    <recommendedName>
        <fullName evidence="2">F-box domain-containing protein</fullName>
    </recommendedName>
</protein>
<comment type="caution">
    <text evidence="3">The sequence shown here is derived from an EMBL/GenBank/DDBJ whole genome shotgun (WGS) entry which is preliminary data.</text>
</comment>
<dbReference type="AlphaFoldDB" id="A0A0V1BV80"/>
<organism evidence="3 4">
    <name type="scientific">Trichinella spiralis</name>
    <name type="common">Trichina worm</name>
    <dbReference type="NCBI Taxonomy" id="6334"/>
    <lineage>
        <taxon>Eukaryota</taxon>
        <taxon>Metazoa</taxon>
        <taxon>Ecdysozoa</taxon>
        <taxon>Nematoda</taxon>
        <taxon>Enoplea</taxon>
        <taxon>Dorylaimia</taxon>
        <taxon>Trichinellida</taxon>
        <taxon>Trichinellidae</taxon>
        <taxon>Trichinella</taxon>
    </lineage>
</organism>
<keyword evidence="4" id="KW-1185">Reference proteome</keyword>
<dbReference type="Proteomes" id="UP000054776">
    <property type="component" value="Unassembled WGS sequence"/>
</dbReference>
<feature type="domain" description="F-box" evidence="2">
    <location>
        <begin position="82"/>
        <end position="118"/>
    </location>
</feature>
<keyword evidence="1" id="KW-0732">Signal</keyword>
<feature type="chain" id="PRO_5006875457" description="F-box domain-containing protein" evidence="1">
    <location>
        <begin position="21"/>
        <end position="586"/>
    </location>
</feature>
<dbReference type="Gene3D" id="1.20.1280.50">
    <property type="match status" value="1"/>
</dbReference>
<feature type="signal peptide" evidence="1">
    <location>
        <begin position="1"/>
        <end position="20"/>
    </location>
</feature>
<reference evidence="3 4" key="1">
    <citation type="submission" date="2015-01" db="EMBL/GenBank/DDBJ databases">
        <title>Evolution of Trichinella species and genotypes.</title>
        <authorList>
            <person name="Korhonen P.K."/>
            <person name="Edoardo P."/>
            <person name="Giuseppe L.R."/>
            <person name="Gasser R.B."/>
        </authorList>
    </citation>
    <scope>NUCLEOTIDE SEQUENCE [LARGE SCALE GENOMIC DNA]</scope>
    <source>
        <strain evidence="3">ISS3</strain>
    </source>
</reference>
<accession>A0A0V1BV80</accession>
<dbReference type="STRING" id="6334.A0A0V1BV80"/>
<name>A0A0V1BV80_TRISP</name>
<dbReference type="InterPro" id="IPR036047">
    <property type="entry name" value="F-box-like_dom_sf"/>
</dbReference>
<dbReference type="SUPFAM" id="SSF81383">
    <property type="entry name" value="F-box domain"/>
    <property type="match status" value="1"/>
</dbReference>
<evidence type="ECO:0000313" key="3">
    <source>
        <dbReference type="EMBL" id="KRY40674.1"/>
    </source>
</evidence>
<evidence type="ECO:0000256" key="1">
    <source>
        <dbReference type="SAM" id="SignalP"/>
    </source>
</evidence>
<sequence length="586" mass="67157">MHGVTFFALASCLVFSVCTAAPLIVRIYEEGFDTVEVTSVSRESVGDYESHYEDRDYQRSAKYPKLHLVFAKSMDHLAVSCPHVIQKICSYLDVGDIISFAKTCKSVNKIVDDEKMWIMLNFRDYNVSEEAVWTSWSSKNFYQLVLYKFHRLFGLFKRNFNSFGGLLKTIVDQNCITLCEVLPPVDFCWLQNSNLLTYLEPDASILKSTIKAGQLAPHLGRLYPIFSLRPSGHLVICECFHCNDQEAVDENGHCPCSFTVQGTSGRSKYQLCWDSCFSWSNDGFKFTCYKSTSGNQGVDFDVDLQDFLRREHGAVRKSSDVTSMKEFNHNYLYYRPESLRKCFAFLKNRGIYDAIRLPCFETPSNVENPFLIKPGIYFGTCSNRGWLIYEIRYDFSSTMLTGVNLTFNLDVHHLESVQKLNKLITNRIFSNGKRTSTSERSEFLLPPDLITRVEHLLSSSTGQYLGKGFIGEMMQSEDLPTKDLESSVLSQKNLNYFVLHTTSDIYKTYTSFPIICARCYTFVFVSNDQFDVDDSNVLLNVSSLFISLLILYCHKISSITLHLRVTYEYKIYGNTLNNKIKLSALN</sequence>
<dbReference type="InterPro" id="IPR001810">
    <property type="entry name" value="F-box_dom"/>
</dbReference>